<dbReference type="OrthoDB" id="2947935at2759"/>
<protein>
    <submittedName>
        <fullName evidence="3">CVNH domain-containing</fullName>
    </submittedName>
</protein>
<comment type="caution">
    <text evidence="3">The sequence shown here is derived from an EMBL/GenBank/DDBJ whole genome shotgun (WGS) entry which is preliminary data.</text>
</comment>
<keyword evidence="4" id="KW-1185">Reference proteome</keyword>
<feature type="chain" id="PRO_5034227059" evidence="1">
    <location>
        <begin position="17"/>
        <end position="132"/>
    </location>
</feature>
<evidence type="ECO:0000256" key="1">
    <source>
        <dbReference type="SAM" id="SignalP"/>
    </source>
</evidence>
<evidence type="ECO:0000259" key="2">
    <source>
        <dbReference type="SMART" id="SM01111"/>
    </source>
</evidence>
<evidence type="ECO:0000313" key="4">
    <source>
        <dbReference type="Proteomes" id="UP000554235"/>
    </source>
</evidence>
<dbReference type="InterPro" id="IPR036673">
    <property type="entry name" value="Cyanovirin-N_sf"/>
</dbReference>
<feature type="signal peptide" evidence="1">
    <location>
        <begin position="1"/>
        <end position="16"/>
    </location>
</feature>
<accession>A0A8H4LIS8</accession>
<dbReference type="EMBL" id="JAADYS010000544">
    <property type="protein sequence ID" value="KAF4468908.1"/>
    <property type="molecule type" value="Genomic_DNA"/>
</dbReference>
<dbReference type="Pfam" id="PF08881">
    <property type="entry name" value="CVNH"/>
    <property type="match status" value="1"/>
</dbReference>
<dbReference type="Gene3D" id="2.30.60.10">
    <property type="entry name" value="Cyanovirin-N"/>
    <property type="match status" value="1"/>
</dbReference>
<gene>
    <name evidence="3" type="ORF">FALBO_4197</name>
</gene>
<keyword evidence="1" id="KW-0732">Signal</keyword>
<name>A0A8H4LIS8_9HYPO</name>
<reference evidence="3 4" key="1">
    <citation type="submission" date="2020-01" db="EMBL/GenBank/DDBJ databases">
        <title>Identification and distribution of gene clusters putatively required for synthesis of sphingolipid metabolism inhibitors in phylogenetically diverse species of the filamentous fungus Fusarium.</title>
        <authorList>
            <person name="Kim H.-S."/>
            <person name="Busman M."/>
            <person name="Brown D.W."/>
            <person name="Divon H."/>
            <person name="Uhlig S."/>
            <person name="Proctor R.H."/>
        </authorList>
    </citation>
    <scope>NUCLEOTIDE SEQUENCE [LARGE SCALE GENOMIC DNA]</scope>
    <source>
        <strain evidence="3 4">NRRL 20459</strain>
    </source>
</reference>
<dbReference type="InterPro" id="IPR011058">
    <property type="entry name" value="Cyanovirin-N"/>
</dbReference>
<dbReference type="Proteomes" id="UP000554235">
    <property type="component" value="Unassembled WGS sequence"/>
</dbReference>
<organism evidence="3 4">
    <name type="scientific">Fusarium albosuccineum</name>
    <dbReference type="NCBI Taxonomy" id="1237068"/>
    <lineage>
        <taxon>Eukaryota</taxon>
        <taxon>Fungi</taxon>
        <taxon>Dikarya</taxon>
        <taxon>Ascomycota</taxon>
        <taxon>Pezizomycotina</taxon>
        <taxon>Sordariomycetes</taxon>
        <taxon>Hypocreomycetidae</taxon>
        <taxon>Hypocreales</taxon>
        <taxon>Nectriaceae</taxon>
        <taxon>Fusarium</taxon>
        <taxon>Fusarium decemcellulare species complex</taxon>
    </lineage>
</organism>
<feature type="domain" description="Cyanovirin-N" evidence="2">
    <location>
        <begin position="18"/>
        <end position="130"/>
    </location>
</feature>
<sequence>MKFLVTFSALLPLAVAADWGQSCKDEVLDPATNIITASCNSGDGKGTFVDAELDLDECLGYADGKIFWKKDGNFGEHCKDCTEYRLPDEVWGGLGATRPWLECTCEGVSEPVKYNLDITLITNVYGELVCTR</sequence>
<evidence type="ECO:0000313" key="3">
    <source>
        <dbReference type="EMBL" id="KAF4468908.1"/>
    </source>
</evidence>
<dbReference type="SUPFAM" id="SSF51322">
    <property type="entry name" value="Cyanovirin-N"/>
    <property type="match status" value="1"/>
</dbReference>
<dbReference type="SMART" id="SM01111">
    <property type="entry name" value="CVNH"/>
    <property type="match status" value="1"/>
</dbReference>
<proteinExistence type="predicted"/>
<dbReference type="AlphaFoldDB" id="A0A8H4LIS8"/>